<protein>
    <recommendedName>
        <fullName evidence="3">Nudix hydrolase domain-containing protein</fullName>
    </recommendedName>
</protein>
<dbReference type="EMBL" id="CP018171">
    <property type="protein sequence ID" value="APH72881.1"/>
    <property type="molecule type" value="Genomic_DNA"/>
</dbReference>
<dbReference type="AlphaFoldDB" id="A0A1L3SU46"/>
<organism evidence="1 2">
    <name type="scientific">Aquibium oceanicum</name>
    <dbReference type="NCBI Taxonomy" id="1670800"/>
    <lineage>
        <taxon>Bacteria</taxon>
        <taxon>Pseudomonadati</taxon>
        <taxon>Pseudomonadota</taxon>
        <taxon>Alphaproteobacteria</taxon>
        <taxon>Hyphomicrobiales</taxon>
        <taxon>Phyllobacteriaceae</taxon>
        <taxon>Aquibium</taxon>
    </lineage>
</organism>
<evidence type="ECO:0000313" key="2">
    <source>
        <dbReference type="Proteomes" id="UP000182840"/>
    </source>
</evidence>
<keyword evidence="2" id="KW-1185">Reference proteome</keyword>
<dbReference type="STRING" id="1670800.BSQ44_17025"/>
<accession>A0A1L3SU46</accession>
<evidence type="ECO:0008006" key="3">
    <source>
        <dbReference type="Google" id="ProtNLM"/>
    </source>
</evidence>
<reference evidence="2" key="1">
    <citation type="submission" date="2016-11" db="EMBL/GenBank/DDBJ databases">
        <title>Mesorhizobium oceanicum sp. nov., isolated from deep seawater in South China Sea.</title>
        <authorList>
            <person name="Fu G.-Y."/>
        </authorList>
    </citation>
    <scope>NUCLEOTIDE SEQUENCE [LARGE SCALE GENOMIC DNA]</scope>
    <source>
        <strain evidence="2">B7</strain>
    </source>
</reference>
<gene>
    <name evidence="1" type="ORF">BSQ44_17025</name>
</gene>
<dbReference type="Proteomes" id="UP000182840">
    <property type="component" value="Chromosome"/>
</dbReference>
<proteinExistence type="predicted"/>
<dbReference type="Gene3D" id="3.90.79.10">
    <property type="entry name" value="Nucleoside Triphosphate Pyrophosphohydrolase"/>
    <property type="match status" value="1"/>
</dbReference>
<evidence type="ECO:0000313" key="1">
    <source>
        <dbReference type="EMBL" id="APH72881.1"/>
    </source>
</evidence>
<dbReference type="KEGG" id="meso:BSQ44_17025"/>
<name>A0A1L3SU46_9HYPH</name>
<sequence length="161" mass="17296">MNCDGNLEVMLLRPRRGGSWRVPAARFSVTRTELQSADRAAFQEAGIMGRVGSEPLGRYVALRLRPCGSRKAVEVTVHGLHVWGTLVSWPNDVKVIRRWMAPAEAAVSIEEAGLRDIFASLVSGAAPVQPELPSCSRTVAVRNGSVSGLASSPTTVRFAPC</sequence>